<dbReference type="RefSeq" id="WP_350262819.1">
    <property type="nucleotide sequence ID" value="NZ_CP158295.1"/>
</dbReference>
<accession>A0AAU7U4R7</accession>
<feature type="compositionally biased region" description="Polar residues" evidence="6">
    <location>
        <begin position="227"/>
        <end position="240"/>
    </location>
</feature>
<evidence type="ECO:0000256" key="7">
    <source>
        <dbReference type="SAM" id="Phobius"/>
    </source>
</evidence>
<dbReference type="Gene3D" id="2.40.128.260">
    <property type="entry name" value="Type IV secretion system, VirB10/TraB/TrbI"/>
    <property type="match status" value="2"/>
</dbReference>
<evidence type="ECO:0000256" key="2">
    <source>
        <dbReference type="ARBA" id="ARBA00010265"/>
    </source>
</evidence>
<dbReference type="Pfam" id="PF03743">
    <property type="entry name" value="TrbI"/>
    <property type="match status" value="1"/>
</dbReference>
<evidence type="ECO:0000256" key="1">
    <source>
        <dbReference type="ARBA" id="ARBA00004167"/>
    </source>
</evidence>
<proteinExistence type="inferred from homology"/>
<feature type="compositionally biased region" description="Basic and acidic residues" evidence="6">
    <location>
        <begin position="60"/>
        <end position="94"/>
    </location>
</feature>
<feature type="compositionally biased region" description="Basic and acidic residues" evidence="6">
    <location>
        <begin position="217"/>
        <end position="226"/>
    </location>
</feature>
<gene>
    <name evidence="8" type="primary">virB10</name>
    <name evidence="8" type="ORF">AAF463_25145</name>
</gene>
<dbReference type="InterPro" id="IPR042217">
    <property type="entry name" value="T4SS_VirB10/TrbI"/>
</dbReference>
<evidence type="ECO:0000313" key="8">
    <source>
        <dbReference type="EMBL" id="XBV47766.1"/>
    </source>
</evidence>
<dbReference type="GO" id="GO:0016020">
    <property type="term" value="C:membrane"/>
    <property type="evidence" value="ECO:0007669"/>
    <property type="project" value="UniProtKB-SubCell"/>
</dbReference>
<dbReference type="NCBIfam" id="NF041422">
    <property type="entry name" value="VirB10_subf"/>
    <property type="match status" value="1"/>
</dbReference>
<keyword evidence="4 7" id="KW-1133">Transmembrane helix</keyword>
<evidence type="ECO:0000256" key="6">
    <source>
        <dbReference type="SAM" id="MobiDB-lite"/>
    </source>
</evidence>
<comment type="similarity">
    <text evidence="2">Belongs to the TrbI/VirB10 family.</text>
</comment>
<keyword evidence="5 7" id="KW-0472">Membrane</keyword>
<protein>
    <submittedName>
        <fullName evidence="8">VirB10/TraB/TrbI family type IV secretion system protein</fullName>
    </submittedName>
</protein>
<dbReference type="AlphaFoldDB" id="A0AAU7U4R7"/>
<dbReference type="InterPro" id="IPR005498">
    <property type="entry name" value="T4SS_VirB10/TraB/TrbI"/>
</dbReference>
<feature type="compositionally biased region" description="Basic and acidic residues" evidence="6">
    <location>
        <begin position="1"/>
        <end position="21"/>
    </location>
</feature>
<evidence type="ECO:0000256" key="3">
    <source>
        <dbReference type="ARBA" id="ARBA00022692"/>
    </source>
</evidence>
<feature type="transmembrane region" description="Helical" evidence="7">
    <location>
        <begin position="103"/>
        <end position="125"/>
    </location>
</feature>
<keyword evidence="3 7" id="KW-0812">Transmembrane</keyword>
<sequence length="452" mass="48565">MENKTPDEIGRELEERQRLLQEELENEAADYHQSPPEEAEEPVITQPAQAVIAPAPRMKSTAEIEQEIRARQAKALEEENADKDDNPFRPEVTKQKKAASNRAFKALIVVVAVVIVVGVTGLKLFQKYHAAEQVDKPATVKSNEGGLTKRSGMGQDVDPFRAAPPANENQDSNASSASSSAGAAGFGSPPPEVTFSRSLAVVSDTGTTQRGSGVSRAAERQQDEIKTTSAQPASDNNQSGLDAKEAALSAVKYIPYNPDLYIPENTPISCALTRRFVSDVAGKLQCVITDDLYSASKHTKLVEKGTVATLAYQTGTLRHGQGRVFIMVTKLRTQQPPFLDIPMIDSAAAGALGEAGVDGWIDTHFADRFVGAAMLGIIPDVANLAADSAPSKDANTDYTSNSRQAFADMAKEAFANSVNIPPTIYKNQGEIITLVTGRDIDFSAIYKLKFKG</sequence>
<keyword evidence="8" id="KW-0614">Plasmid</keyword>
<feature type="region of interest" description="Disordered" evidence="6">
    <location>
        <begin position="139"/>
        <end position="189"/>
    </location>
</feature>
<geneLocation type="plasmid" evidence="8">
    <name>plasmindC</name>
</geneLocation>
<feature type="region of interest" description="Disordered" evidence="6">
    <location>
        <begin position="1"/>
        <end position="94"/>
    </location>
</feature>
<organism evidence="8">
    <name type="scientific">Pantoea sp. BJ2</name>
    <dbReference type="NCBI Taxonomy" id="3141322"/>
    <lineage>
        <taxon>Bacteria</taxon>
        <taxon>Pseudomonadati</taxon>
        <taxon>Pseudomonadota</taxon>
        <taxon>Gammaproteobacteria</taxon>
        <taxon>Enterobacterales</taxon>
        <taxon>Erwiniaceae</taxon>
        <taxon>Pantoea</taxon>
    </lineage>
</organism>
<name>A0AAU7U4R7_9GAMM</name>
<feature type="compositionally biased region" description="Low complexity" evidence="6">
    <location>
        <begin position="172"/>
        <end position="187"/>
    </location>
</feature>
<dbReference type="EMBL" id="CP158295">
    <property type="protein sequence ID" value="XBV47766.1"/>
    <property type="molecule type" value="Genomic_DNA"/>
</dbReference>
<feature type="region of interest" description="Disordered" evidence="6">
    <location>
        <begin position="204"/>
        <end position="240"/>
    </location>
</feature>
<evidence type="ECO:0000256" key="4">
    <source>
        <dbReference type="ARBA" id="ARBA00022989"/>
    </source>
</evidence>
<evidence type="ECO:0000256" key="5">
    <source>
        <dbReference type="ARBA" id="ARBA00023136"/>
    </source>
</evidence>
<dbReference type="CDD" id="cd16429">
    <property type="entry name" value="VirB10"/>
    <property type="match status" value="1"/>
</dbReference>
<comment type="subcellular location">
    <subcellularLocation>
        <location evidence="1">Membrane</location>
        <topology evidence="1">Single-pass membrane protein</topology>
    </subcellularLocation>
</comment>
<reference evidence="8" key="1">
    <citation type="submission" date="2024-06" db="EMBL/GenBank/DDBJ databases">
        <title>Multiomics insights into the TNT degradation mechanism by Pantoea sp. BJ2 isolated from an ammunition destruction site.</title>
        <authorList>
            <person name="Luo J."/>
        </authorList>
    </citation>
    <scope>NUCLEOTIDE SEQUENCE</scope>
    <source>
        <strain evidence="8">BJ2</strain>
        <plasmid evidence="8">plasmindC</plasmid>
    </source>
</reference>